<dbReference type="GO" id="GO:0005869">
    <property type="term" value="C:dynactin complex"/>
    <property type="evidence" value="ECO:0007669"/>
    <property type="project" value="TreeGrafter"/>
</dbReference>
<dbReference type="PANTHER" id="PTHR46126">
    <property type="entry name" value="DYNACTIN SUBUNIT 5"/>
    <property type="match status" value="1"/>
</dbReference>
<keyword evidence="8" id="KW-1185">Reference proteome</keyword>
<evidence type="ECO:0000313" key="7">
    <source>
        <dbReference type="EMBL" id="KFD68791.1"/>
    </source>
</evidence>
<gene>
    <name evidence="6" type="ORF">M513_02735</name>
    <name evidence="7" type="ORF">M514_02735</name>
</gene>
<keyword evidence="2" id="KW-0963">Cytoplasm</keyword>
<dbReference type="AlphaFoldDB" id="A0A085MGD4"/>
<dbReference type="Proteomes" id="UP000030758">
    <property type="component" value="Unassembled WGS sequence"/>
</dbReference>
<comment type="subcellular location">
    <subcellularLocation>
        <location evidence="1">Cytoplasm</location>
        <location evidence="1">Cytoskeleton</location>
    </subcellularLocation>
</comment>
<evidence type="ECO:0000256" key="2">
    <source>
        <dbReference type="ARBA" id="ARBA00022490"/>
    </source>
</evidence>
<dbReference type="Gene3D" id="2.160.10.10">
    <property type="entry name" value="Hexapeptide repeat proteins"/>
    <property type="match status" value="1"/>
</dbReference>
<dbReference type="InterPro" id="IPR047125">
    <property type="entry name" value="DCTN5"/>
</dbReference>
<dbReference type="Pfam" id="PF21711">
    <property type="entry name" value="DCTN5"/>
    <property type="match status" value="1"/>
</dbReference>
<comment type="similarity">
    <text evidence="4">Belongs to the dynactin subunits 5/6 family. Dynactin subunit 5 subfamily.</text>
</comment>
<protein>
    <recommendedName>
        <fullName evidence="5">Dynactin subunit 5</fullName>
    </recommendedName>
</protein>
<evidence type="ECO:0000256" key="5">
    <source>
        <dbReference type="ARBA" id="ARBA00034865"/>
    </source>
</evidence>
<dbReference type="CDD" id="cd03359">
    <property type="entry name" value="LbH_Dynactin_5"/>
    <property type="match status" value="1"/>
</dbReference>
<dbReference type="SUPFAM" id="SSF51161">
    <property type="entry name" value="Trimeric LpxA-like enzymes"/>
    <property type="match status" value="1"/>
</dbReference>
<evidence type="ECO:0000256" key="1">
    <source>
        <dbReference type="ARBA" id="ARBA00004245"/>
    </source>
</evidence>
<dbReference type="EMBL" id="KL363194">
    <property type="protein sequence ID" value="KFD56280.1"/>
    <property type="molecule type" value="Genomic_DNA"/>
</dbReference>
<accession>A0A085MGD4</accession>
<evidence type="ECO:0000256" key="3">
    <source>
        <dbReference type="ARBA" id="ARBA00023212"/>
    </source>
</evidence>
<name>A0A085MGD4_9BILA</name>
<sequence>MELDTVTVKAEDYIETSSGNIISRASQLFGSQHIVLKGRTILRHGTCIRGDLGHVYVDRHCVVSEGVILRPPLKAFSKGTAFLPMKIGEYVYIGENSIVCSAQIGSCVHIGKNCVLSRCSILRDCCYIADDSVVSPDTVVPPFAIMKGNPAVLTGTLPECTQALMMDALCSYYDNFVLRPAG</sequence>
<dbReference type="Proteomes" id="UP000030764">
    <property type="component" value="Unassembled WGS sequence"/>
</dbReference>
<dbReference type="PANTHER" id="PTHR46126:SF1">
    <property type="entry name" value="DYNACTIN SUBUNIT 5"/>
    <property type="match status" value="1"/>
</dbReference>
<dbReference type="InterPro" id="IPR011004">
    <property type="entry name" value="Trimer_LpxA-like_sf"/>
</dbReference>
<keyword evidence="3" id="KW-0206">Cytoskeleton</keyword>
<evidence type="ECO:0000313" key="8">
    <source>
        <dbReference type="Proteomes" id="UP000030764"/>
    </source>
</evidence>
<evidence type="ECO:0000256" key="4">
    <source>
        <dbReference type="ARBA" id="ARBA00034706"/>
    </source>
</evidence>
<proteinExistence type="inferred from homology"/>
<reference evidence="6 8" key="1">
    <citation type="journal article" date="2014" name="Nat. Genet.">
        <title>Genome and transcriptome of the porcine whipworm Trichuris suis.</title>
        <authorList>
            <person name="Jex A.R."/>
            <person name="Nejsum P."/>
            <person name="Schwarz E.M."/>
            <person name="Hu L."/>
            <person name="Young N.D."/>
            <person name="Hall R.S."/>
            <person name="Korhonen P.K."/>
            <person name="Liao S."/>
            <person name="Thamsborg S."/>
            <person name="Xia J."/>
            <person name="Xu P."/>
            <person name="Wang S."/>
            <person name="Scheerlinck J.P."/>
            <person name="Hofmann A."/>
            <person name="Sternberg P.W."/>
            <person name="Wang J."/>
            <person name="Gasser R.B."/>
        </authorList>
    </citation>
    <scope>NUCLEOTIDE SEQUENCE [LARGE SCALE GENOMIC DNA]</scope>
    <source>
        <strain evidence="7">DCEP-RM93F</strain>
        <strain evidence="6">DCEP-RM93M</strain>
    </source>
</reference>
<organism evidence="6 8">
    <name type="scientific">Trichuris suis</name>
    <name type="common">pig whipworm</name>
    <dbReference type="NCBI Taxonomy" id="68888"/>
    <lineage>
        <taxon>Eukaryota</taxon>
        <taxon>Metazoa</taxon>
        <taxon>Ecdysozoa</taxon>
        <taxon>Nematoda</taxon>
        <taxon>Enoplea</taxon>
        <taxon>Dorylaimia</taxon>
        <taxon>Trichinellida</taxon>
        <taxon>Trichuridae</taxon>
        <taxon>Trichuris</taxon>
    </lineage>
</organism>
<evidence type="ECO:0000313" key="6">
    <source>
        <dbReference type="EMBL" id="KFD56280.1"/>
    </source>
</evidence>
<dbReference type="EMBL" id="KL367501">
    <property type="protein sequence ID" value="KFD68791.1"/>
    <property type="molecule type" value="Genomic_DNA"/>
</dbReference>